<dbReference type="Gene3D" id="3.90.550.10">
    <property type="entry name" value="Spore Coat Polysaccharide Biosynthesis Protein SpsA, Chain A"/>
    <property type="match status" value="1"/>
</dbReference>
<name>A0A7T6ZCN0_9BACI</name>
<sequence>MRKNNNHYVALLLAAGRSERMGTVKALLPWGEESLITYQINQLKNIGIGKIIVVTGYKSERITEAIKRYGVHIVWNDRFDEGKCSSIRKGVKAIRGNPKGILISTVDQPVSHVTLSLIVDQFNKTNPSIIVPLYQQKRGHPVLFHGSLRQELLNVNEETKGLRNILQKFSHQISYLDVNDPDILFNFNTPADYLPQTTKAKGES</sequence>
<dbReference type="PANTHER" id="PTHR43777:SF1">
    <property type="entry name" value="MOLYBDENUM COFACTOR CYTIDYLYLTRANSFERASE"/>
    <property type="match status" value="1"/>
</dbReference>
<dbReference type="GO" id="GO:0016779">
    <property type="term" value="F:nucleotidyltransferase activity"/>
    <property type="evidence" value="ECO:0007669"/>
    <property type="project" value="UniProtKB-ARBA"/>
</dbReference>
<evidence type="ECO:0000313" key="3">
    <source>
        <dbReference type="Proteomes" id="UP000595349"/>
    </source>
</evidence>
<protein>
    <submittedName>
        <fullName evidence="2">Nucleotidyltransferase family protein</fullName>
    </submittedName>
</protein>
<keyword evidence="3" id="KW-1185">Reference proteome</keyword>
<organism evidence="2 3">
    <name type="scientific">Salicibibacter cibi</name>
    <dbReference type="NCBI Taxonomy" id="2743001"/>
    <lineage>
        <taxon>Bacteria</taxon>
        <taxon>Bacillati</taxon>
        <taxon>Bacillota</taxon>
        <taxon>Bacilli</taxon>
        <taxon>Bacillales</taxon>
        <taxon>Bacillaceae</taxon>
        <taxon>Salicibibacter</taxon>
    </lineage>
</organism>
<dbReference type="SUPFAM" id="SSF53448">
    <property type="entry name" value="Nucleotide-diphospho-sugar transferases"/>
    <property type="match status" value="1"/>
</dbReference>
<evidence type="ECO:0000313" key="2">
    <source>
        <dbReference type="EMBL" id="QQK81043.1"/>
    </source>
</evidence>
<gene>
    <name evidence="2" type="ORF">HUG20_14825</name>
</gene>
<dbReference type="PANTHER" id="PTHR43777">
    <property type="entry name" value="MOLYBDENUM COFACTOR CYTIDYLYLTRANSFERASE"/>
    <property type="match status" value="1"/>
</dbReference>
<dbReference type="KEGG" id="scib:HUG20_14825"/>
<keyword evidence="2" id="KW-0808">Transferase</keyword>
<evidence type="ECO:0000259" key="1">
    <source>
        <dbReference type="Pfam" id="PF12804"/>
    </source>
</evidence>
<reference evidence="2 3" key="1">
    <citation type="submission" date="2020-06" db="EMBL/GenBank/DDBJ databases">
        <title>Genomic analysis of Salicibibacter sp. NKC21-4.</title>
        <authorList>
            <person name="Oh Y.J."/>
        </authorList>
    </citation>
    <scope>NUCLEOTIDE SEQUENCE [LARGE SCALE GENOMIC DNA]</scope>
    <source>
        <strain evidence="2 3">NKC21-4</strain>
    </source>
</reference>
<dbReference type="EMBL" id="CP054706">
    <property type="protein sequence ID" value="QQK81043.1"/>
    <property type="molecule type" value="Genomic_DNA"/>
</dbReference>
<dbReference type="Pfam" id="PF12804">
    <property type="entry name" value="NTP_transf_3"/>
    <property type="match status" value="1"/>
</dbReference>
<dbReference type="InterPro" id="IPR029044">
    <property type="entry name" value="Nucleotide-diphossugar_trans"/>
</dbReference>
<dbReference type="Proteomes" id="UP000595349">
    <property type="component" value="Chromosome"/>
</dbReference>
<accession>A0A7T6ZCN0</accession>
<dbReference type="AlphaFoldDB" id="A0A7T6ZCN0"/>
<dbReference type="InterPro" id="IPR025877">
    <property type="entry name" value="MobA-like_NTP_Trfase"/>
</dbReference>
<dbReference type="CDD" id="cd04182">
    <property type="entry name" value="GT_2_like_f"/>
    <property type="match status" value="1"/>
</dbReference>
<proteinExistence type="predicted"/>
<feature type="domain" description="MobA-like NTP transferase" evidence="1">
    <location>
        <begin position="10"/>
        <end position="168"/>
    </location>
</feature>